<accession>A0A840AK38</accession>
<evidence type="ECO:0000259" key="1">
    <source>
        <dbReference type="PROSITE" id="PS51208"/>
    </source>
</evidence>
<dbReference type="InterPro" id="IPR005546">
    <property type="entry name" value="Autotransporte_beta"/>
</dbReference>
<dbReference type="Gene3D" id="2.40.128.130">
    <property type="entry name" value="Autotransporter beta-domain"/>
    <property type="match status" value="1"/>
</dbReference>
<dbReference type="AlphaFoldDB" id="A0A840AK38"/>
<dbReference type="InterPro" id="IPR006315">
    <property type="entry name" value="OM_autotransptr_brl_dom"/>
</dbReference>
<proteinExistence type="predicted"/>
<dbReference type="EMBL" id="JACIDS010000002">
    <property type="protein sequence ID" value="MBB3930610.1"/>
    <property type="molecule type" value="Genomic_DNA"/>
</dbReference>
<dbReference type="Proteomes" id="UP000553963">
    <property type="component" value="Unassembled WGS sequence"/>
</dbReference>
<dbReference type="SUPFAM" id="SSF103515">
    <property type="entry name" value="Autotransporter"/>
    <property type="match status" value="1"/>
</dbReference>
<feature type="domain" description="Autotransporter" evidence="1">
    <location>
        <begin position="714"/>
        <end position="995"/>
    </location>
</feature>
<dbReference type="Pfam" id="PF03797">
    <property type="entry name" value="Autotransporter"/>
    <property type="match status" value="1"/>
</dbReference>
<reference evidence="2 3" key="1">
    <citation type="submission" date="2020-08" db="EMBL/GenBank/DDBJ databases">
        <title>Genomic Encyclopedia of Type Strains, Phase IV (KMG-IV): sequencing the most valuable type-strain genomes for metagenomic binning, comparative biology and taxonomic classification.</title>
        <authorList>
            <person name="Goeker M."/>
        </authorList>
    </citation>
    <scope>NUCLEOTIDE SEQUENCE [LARGE SCALE GENOMIC DNA]</scope>
    <source>
        <strain evidence="2 3">DSM 25966</strain>
    </source>
</reference>
<dbReference type="InterPro" id="IPR036709">
    <property type="entry name" value="Autotransporte_beta_dom_sf"/>
</dbReference>
<dbReference type="NCBIfam" id="TIGR01414">
    <property type="entry name" value="autotrans_barl"/>
    <property type="match status" value="1"/>
</dbReference>
<dbReference type="GO" id="GO:0019867">
    <property type="term" value="C:outer membrane"/>
    <property type="evidence" value="ECO:0007669"/>
    <property type="project" value="InterPro"/>
</dbReference>
<evidence type="ECO:0000313" key="2">
    <source>
        <dbReference type="EMBL" id="MBB3930610.1"/>
    </source>
</evidence>
<organism evidence="2 3">
    <name type="scientific">Kaistia hirudinis</name>
    <dbReference type="NCBI Taxonomy" id="1293440"/>
    <lineage>
        <taxon>Bacteria</taxon>
        <taxon>Pseudomonadati</taxon>
        <taxon>Pseudomonadota</taxon>
        <taxon>Alphaproteobacteria</taxon>
        <taxon>Hyphomicrobiales</taxon>
        <taxon>Kaistiaceae</taxon>
        <taxon>Kaistia</taxon>
    </lineage>
</organism>
<gene>
    <name evidence="2" type="ORF">GGR25_001649</name>
</gene>
<evidence type="ECO:0000313" key="3">
    <source>
        <dbReference type="Proteomes" id="UP000553963"/>
    </source>
</evidence>
<dbReference type="SMART" id="SM00869">
    <property type="entry name" value="Autotransporter"/>
    <property type="match status" value="1"/>
</dbReference>
<sequence>MAMVLFAGVDVGHAWAQQTPSWNLYDSYTTSYTINYSKSSNLDSSGAALYVMASVAGGPAVEYQLDTGSQGMVLPQYLMPDFQQSSNLQKIEYGSSGNYALGTWTTQTVTFPDSDDGHGNLATAQVAVFVAAEYYDTANPGGVSCASADAGCAHMIGIGFGRPDTGWGPDYLPSLNNNPLLHITGMDEGTVRSGYVITPDGIQAGLTSANAGTGYAYVQLQPTTGATAPNWQTPQGSVVVNGTSSSSSILVDTGLQYMWADLGSSIAAQSVPCPSNASFNCAPDGTQVSVYFGGTEAVGYSFVVGGTDNPPATPEFARLAGGGVNAGIYVLASFTYVFDAVGGFVGYSATDPQGAGISFSPYLSAVGDFDMPSSFATNLPVYLAGDSVFSTPDNATFAGAFTGIGGLTLDGPGGITFQANMTLPAGITISAGSATFQATVTAPVAVASGASVANLGTIVGNVTNAGTFSNDGTVDGNFANSGVLNGNGTITGDLTTGGAVSPGHSIGTASVQGNVFFQPGSYYVAELGAGGTSDLVAASGQVFVDNASLYVAPMAEWTPGFASYQLISAGGGVVGNFDVIAPSFGSVDAPYPFLDVATTADSGGLQLDIVRSGVTFASVAETANQAAAANALDSAAVGLNGQLVVLDAANARWAFEQLPGEVNASAKGLLVEQSGLIRNALDGRLRAAQGGVAASTDQVASYGSSGGATLGTPTATDGLAVWTAGFGSWGEMAGDGNAAEISGSTGGMLIGADTTLGDSWRVGLAGGYSYTNFSLTDRNASGDSENWHLGVYGGNTWGGLPAGEIALRTGLAYTWQAIETNRAIAFSGYADQLAAHYDAGTMQAFGELGWRVDTAYAAIEPFANLAYVHLHDDGYTEDGGLAALSAPSSSMGTSFTTLGLRLSQQVAFAALDATLRGEIGWRYAFGDITPLATQTFAGSDAFTVAGVPIAQNAAVLQAGLDVKLGTSATLGVAYAGQFGDGVTQNGFNANLKIEF</sequence>
<protein>
    <submittedName>
        <fullName evidence="2">Outer membrane autotransporter protein</fullName>
    </submittedName>
</protein>
<dbReference type="PROSITE" id="PS51208">
    <property type="entry name" value="AUTOTRANSPORTER"/>
    <property type="match status" value="1"/>
</dbReference>
<keyword evidence="3" id="KW-1185">Reference proteome</keyword>
<comment type="caution">
    <text evidence="2">The sequence shown here is derived from an EMBL/GenBank/DDBJ whole genome shotgun (WGS) entry which is preliminary data.</text>
</comment>
<name>A0A840AK38_9HYPH</name>